<sequence length="463" mass="51923">MFLSHISYRLKTNIAALSLLLVSAFVQAGNEFVAAFEVYKDGCMAAALIHIPPAEMCKFFRNLDANLSQVETLFYDQRENNLATALCIALFSIGLKGSETDERYFDTVAADDTNKDYDQYQAIGMKYRQDFLTHDMVLFITGILNQPVKDMLPHLSTTGLITTEECEINKIITYVNGRNSLLAQKITAPPEFANLKKIKSTIQMLNPNEMSAIIFNDAFKNILVNIMLSYIMNNEAIFLRTPGTKMPEGEISLALDSSGKYSHQALRERLDEYWFCAGEIDLLELDEDTVKTTASSGINEASIKCDETASCTGPKLRPAALAAISHTFSNLTNKCILAVRIKHLEKPLRISMQTLIATCYSSNQTEFNSNFYGYNQCLIAMTGERFKQSVFGSTSRYLFTILENTPDMQVRAVINQALINLQNFIKDDPHSIINPVMGFGFYSSILDTNKKNKVVNRIALTYP</sequence>
<keyword evidence="1" id="KW-0732">Signal</keyword>
<name>A0AA90P2T3_9GAMM</name>
<comment type="caution">
    <text evidence="2">The sequence shown here is derived from an EMBL/GenBank/DDBJ whole genome shotgun (WGS) entry which is preliminary data.</text>
</comment>
<evidence type="ECO:0000313" key="3">
    <source>
        <dbReference type="Proteomes" id="UP001178148"/>
    </source>
</evidence>
<dbReference type="AlphaFoldDB" id="A0AA90P2T3"/>
<keyword evidence="3" id="KW-1185">Reference proteome</keyword>
<dbReference type="EMBL" id="JASXSV010000029">
    <property type="protein sequence ID" value="MDP0590066.1"/>
    <property type="molecule type" value="Genomic_DNA"/>
</dbReference>
<proteinExistence type="predicted"/>
<evidence type="ECO:0000256" key="1">
    <source>
        <dbReference type="SAM" id="SignalP"/>
    </source>
</evidence>
<gene>
    <name evidence="2" type="ORF">QS748_13115</name>
</gene>
<accession>A0AA90P2T3</accession>
<feature type="signal peptide" evidence="1">
    <location>
        <begin position="1"/>
        <end position="28"/>
    </location>
</feature>
<evidence type="ECO:0000313" key="2">
    <source>
        <dbReference type="EMBL" id="MDP0590066.1"/>
    </source>
</evidence>
<dbReference type="Proteomes" id="UP001178148">
    <property type="component" value="Unassembled WGS sequence"/>
</dbReference>
<feature type="chain" id="PRO_5041634054" evidence="1">
    <location>
        <begin position="29"/>
        <end position="463"/>
    </location>
</feature>
<organism evidence="2 3">
    <name type="scientific">Candidatus Endonucleibacter bathymodioli</name>
    <dbReference type="NCBI Taxonomy" id="539814"/>
    <lineage>
        <taxon>Bacteria</taxon>
        <taxon>Pseudomonadati</taxon>
        <taxon>Pseudomonadota</taxon>
        <taxon>Gammaproteobacteria</taxon>
        <taxon>Oceanospirillales</taxon>
        <taxon>Endozoicomonadaceae</taxon>
        <taxon>Candidatus Endonucleibacter</taxon>
    </lineage>
</organism>
<reference evidence="2 3" key="1">
    <citation type="journal article" date="2023" name="bioRxiv">
        <title>An intranuclear bacterial parasite of deep-sea mussels expresses apoptosis inhibitors acquired from its host.</title>
        <authorList>
            <person name="Gonzalez Porras M.A."/>
            <person name="Assie A."/>
            <person name="Tietjen M."/>
            <person name="Violette M."/>
            <person name="Kleiner M."/>
            <person name="Gruber-Vodicka H."/>
            <person name="Dubilier N."/>
            <person name="Leisch N."/>
        </authorList>
    </citation>
    <scope>NUCLEOTIDE SEQUENCE [LARGE SCALE GENOMIC DNA]</scope>
    <source>
        <strain evidence="2">IAP13</strain>
    </source>
</reference>
<protein>
    <submittedName>
        <fullName evidence="2">Uncharacterized protein</fullName>
    </submittedName>
</protein>